<accession>A0A420Y6G8</accession>
<protein>
    <submittedName>
        <fullName evidence="2">Uncharacterized protein</fullName>
    </submittedName>
</protein>
<dbReference type="Proteomes" id="UP000275385">
    <property type="component" value="Unassembled WGS sequence"/>
</dbReference>
<name>A0A420Y6G8_9PEZI</name>
<feature type="compositionally biased region" description="Polar residues" evidence="1">
    <location>
        <begin position="105"/>
        <end position="116"/>
    </location>
</feature>
<evidence type="ECO:0000256" key="1">
    <source>
        <dbReference type="SAM" id="MobiDB-lite"/>
    </source>
</evidence>
<evidence type="ECO:0000313" key="2">
    <source>
        <dbReference type="EMBL" id="RKU43488.1"/>
    </source>
</evidence>
<feature type="compositionally biased region" description="Polar residues" evidence="1">
    <location>
        <begin position="23"/>
        <end position="36"/>
    </location>
</feature>
<evidence type="ECO:0000313" key="3">
    <source>
        <dbReference type="Proteomes" id="UP000275385"/>
    </source>
</evidence>
<dbReference type="EMBL" id="QVQW01000042">
    <property type="protein sequence ID" value="RKU43488.1"/>
    <property type="molecule type" value="Genomic_DNA"/>
</dbReference>
<proteinExistence type="predicted"/>
<feature type="region of interest" description="Disordered" evidence="1">
    <location>
        <begin position="104"/>
        <end position="132"/>
    </location>
</feature>
<feature type="region of interest" description="Disordered" evidence="1">
    <location>
        <begin position="10"/>
        <end position="36"/>
    </location>
</feature>
<reference evidence="2 3" key="1">
    <citation type="submission" date="2018-08" db="EMBL/GenBank/DDBJ databases">
        <title>Draft genome of the lignicolous fungus Coniochaeta pulveracea.</title>
        <authorList>
            <person name="Borstlap C.J."/>
            <person name="De Witt R.N."/>
            <person name="Botha A."/>
            <person name="Volschenk H."/>
        </authorList>
    </citation>
    <scope>NUCLEOTIDE SEQUENCE [LARGE SCALE GENOMIC DNA]</scope>
    <source>
        <strain evidence="2 3">CAB683</strain>
    </source>
</reference>
<keyword evidence="3" id="KW-1185">Reference proteome</keyword>
<sequence>MMAVWNAVCQTEPEAEEDESDSKYSPYSPNQSRPTWPTQAALLHLRHTHCRVSTSKAVFPPGHRATGLFRIQTQAPEIFRWHQSKQALSQTDSIYLSIHYRGQMKQPTHIPNTPTTARGAGFLRKAPVKQSQ</sequence>
<dbReference type="AlphaFoldDB" id="A0A420Y6G8"/>
<organism evidence="2 3">
    <name type="scientific">Coniochaeta pulveracea</name>
    <dbReference type="NCBI Taxonomy" id="177199"/>
    <lineage>
        <taxon>Eukaryota</taxon>
        <taxon>Fungi</taxon>
        <taxon>Dikarya</taxon>
        <taxon>Ascomycota</taxon>
        <taxon>Pezizomycotina</taxon>
        <taxon>Sordariomycetes</taxon>
        <taxon>Sordariomycetidae</taxon>
        <taxon>Coniochaetales</taxon>
        <taxon>Coniochaetaceae</taxon>
        <taxon>Coniochaeta</taxon>
    </lineage>
</organism>
<comment type="caution">
    <text evidence="2">The sequence shown here is derived from an EMBL/GenBank/DDBJ whole genome shotgun (WGS) entry which is preliminary data.</text>
</comment>
<gene>
    <name evidence="2" type="ORF">DL546_003561</name>
</gene>